<evidence type="ECO:0000256" key="2">
    <source>
        <dbReference type="ARBA" id="ARBA00001946"/>
    </source>
</evidence>
<dbReference type="GO" id="GO:0030145">
    <property type="term" value="F:manganese ion binding"/>
    <property type="evidence" value="ECO:0007669"/>
    <property type="project" value="UniProtKB-UniRule"/>
</dbReference>
<evidence type="ECO:0000256" key="4">
    <source>
        <dbReference type="ARBA" id="ARBA00004496"/>
    </source>
</evidence>
<dbReference type="GO" id="GO:0003723">
    <property type="term" value="F:RNA binding"/>
    <property type="evidence" value="ECO:0007669"/>
    <property type="project" value="UniProtKB-UniRule"/>
</dbReference>
<evidence type="ECO:0000313" key="20">
    <source>
        <dbReference type="Proteomes" id="UP000317894"/>
    </source>
</evidence>
<dbReference type="Proteomes" id="UP000317894">
    <property type="component" value="Unassembled WGS sequence"/>
</dbReference>
<keyword evidence="13 14" id="KW-0464">Manganese</keyword>
<evidence type="ECO:0000259" key="18">
    <source>
        <dbReference type="PROSITE" id="PS51975"/>
    </source>
</evidence>
<dbReference type="AlphaFoldDB" id="A0A552UI11"/>
<dbReference type="InterPro" id="IPR036397">
    <property type="entry name" value="RNaseH_sf"/>
</dbReference>
<keyword evidence="20" id="KW-1185">Reference proteome</keyword>
<comment type="subcellular location">
    <subcellularLocation>
        <location evidence="4 14">Cytoplasm</location>
    </subcellularLocation>
</comment>
<dbReference type="CDD" id="cd07182">
    <property type="entry name" value="RNase_HII_bacteria_HII_like"/>
    <property type="match status" value="1"/>
</dbReference>
<evidence type="ECO:0000256" key="14">
    <source>
        <dbReference type="HAMAP-Rule" id="MF_00052"/>
    </source>
</evidence>
<feature type="domain" description="RNase H type-2" evidence="18">
    <location>
        <begin position="14"/>
        <end position="202"/>
    </location>
</feature>
<gene>
    <name evidence="14" type="primary">rnhB</name>
    <name evidence="19" type="ORF">FMM06_06980</name>
</gene>
<dbReference type="EC" id="3.1.26.4" evidence="6 14"/>
<evidence type="ECO:0000256" key="9">
    <source>
        <dbReference type="ARBA" id="ARBA00022722"/>
    </source>
</evidence>
<keyword evidence="10 14" id="KW-0479">Metal-binding</keyword>
<dbReference type="Pfam" id="PF01351">
    <property type="entry name" value="RNase_HII"/>
    <property type="match status" value="1"/>
</dbReference>
<dbReference type="NCBIfam" id="NF000595">
    <property type="entry name" value="PRK00015.1-3"/>
    <property type="match status" value="1"/>
</dbReference>
<keyword evidence="11 14" id="KW-0255">Endonuclease</keyword>
<keyword evidence="8 14" id="KW-0963">Cytoplasm</keyword>
<dbReference type="EMBL" id="VJWA01000001">
    <property type="protein sequence ID" value="TRW17865.1"/>
    <property type="molecule type" value="Genomic_DNA"/>
</dbReference>
<protein>
    <recommendedName>
        <fullName evidence="7 14">Ribonuclease HII</fullName>
        <shortName evidence="14">RNase HII</shortName>
        <ecNumber evidence="6 14">3.1.26.4</ecNumber>
    </recommendedName>
</protein>
<evidence type="ECO:0000256" key="13">
    <source>
        <dbReference type="ARBA" id="ARBA00023211"/>
    </source>
</evidence>
<evidence type="ECO:0000256" key="12">
    <source>
        <dbReference type="ARBA" id="ARBA00022801"/>
    </source>
</evidence>
<dbReference type="OrthoDB" id="9803420at2"/>
<name>A0A552UI11_9SPHN</name>
<comment type="cofactor">
    <cofactor evidence="14 15">
        <name>Mn(2+)</name>
        <dbReference type="ChEBI" id="CHEBI:29035"/>
    </cofactor>
    <cofactor evidence="14 15">
        <name>Mg(2+)</name>
        <dbReference type="ChEBI" id="CHEBI:18420"/>
    </cofactor>
    <text evidence="14 15">Manganese or magnesium. Binds 1 divalent metal ion per monomer in the absence of substrate. May bind a second metal ion after substrate binding.</text>
</comment>
<evidence type="ECO:0000256" key="3">
    <source>
        <dbReference type="ARBA" id="ARBA00004065"/>
    </source>
</evidence>
<evidence type="ECO:0000313" key="19">
    <source>
        <dbReference type="EMBL" id="TRW17865.1"/>
    </source>
</evidence>
<comment type="function">
    <text evidence="3 14 16">Endonuclease that specifically degrades the RNA of RNA-DNA hybrids.</text>
</comment>
<feature type="binding site" evidence="14 15">
    <location>
        <position position="21"/>
    </location>
    <ligand>
        <name>a divalent metal cation</name>
        <dbReference type="ChEBI" id="CHEBI:60240"/>
    </ligand>
</feature>
<evidence type="ECO:0000256" key="6">
    <source>
        <dbReference type="ARBA" id="ARBA00012180"/>
    </source>
</evidence>
<sequence>MKGPTYRREKKHGGRVAGVDEAGRGPWAGPVVAAAVVLDPKCIPKGLNDSKQLTHERREALWAMLVDCAQFGVGIASVAEIDEINIHWATMLAMERAVAALPTDPDHVLIDGNRKPRWTRSTETLVSGDALCVSIAAASIIAKVTRDRMMIELAGAHDGYGWATNKGYGTAEHANGLRTLGPCAHHRQSFWPVREWRTLEPRKFGKAAA</sequence>
<evidence type="ECO:0000256" key="1">
    <source>
        <dbReference type="ARBA" id="ARBA00000077"/>
    </source>
</evidence>
<proteinExistence type="inferred from homology"/>
<evidence type="ECO:0000256" key="16">
    <source>
        <dbReference type="RuleBase" id="RU003515"/>
    </source>
</evidence>
<dbReference type="InterPro" id="IPR022898">
    <property type="entry name" value="RNase_HII"/>
</dbReference>
<dbReference type="HAMAP" id="MF_00052_B">
    <property type="entry name" value="RNase_HII_B"/>
    <property type="match status" value="1"/>
</dbReference>
<evidence type="ECO:0000256" key="17">
    <source>
        <dbReference type="SAM" id="MobiDB-lite"/>
    </source>
</evidence>
<accession>A0A552UI11</accession>
<comment type="similarity">
    <text evidence="5 14 16">Belongs to the RNase HII family.</text>
</comment>
<evidence type="ECO:0000256" key="8">
    <source>
        <dbReference type="ARBA" id="ARBA00022490"/>
    </source>
</evidence>
<evidence type="ECO:0000256" key="5">
    <source>
        <dbReference type="ARBA" id="ARBA00007383"/>
    </source>
</evidence>
<evidence type="ECO:0000256" key="15">
    <source>
        <dbReference type="PROSITE-ProRule" id="PRU01319"/>
    </source>
</evidence>
<dbReference type="PANTHER" id="PTHR10954">
    <property type="entry name" value="RIBONUCLEASE H2 SUBUNIT A"/>
    <property type="match status" value="1"/>
</dbReference>
<dbReference type="GO" id="GO:0005737">
    <property type="term" value="C:cytoplasm"/>
    <property type="evidence" value="ECO:0007669"/>
    <property type="project" value="UniProtKB-SubCell"/>
</dbReference>
<organism evidence="19 20">
    <name type="scientific">Glacieibacterium frigidum</name>
    <dbReference type="NCBI Taxonomy" id="2593303"/>
    <lineage>
        <taxon>Bacteria</taxon>
        <taxon>Pseudomonadati</taxon>
        <taxon>Pseudomonadota</taxon>
        <taxon>Alphaproteobacteria</taxon>
        <taxon>Sphingomonadales</taxon>
        <taxon>Sphingosinicellaceae</taxon>
        <taxon>Glacieibacterium</taxon>
    </lineage>
</organism>
<evidence type="ECO:0000256" key="10">
    <source>
        <dbReference type="ARBA" id="ARBA00022723"/>
    </source>
</evidence>
<feature type="region of interest" description="Disordered" evidence="17">
    <location>
        <begin position="1"/>
        <end position="21"/>
    </location>
</feature>
<dbReference type="GO" id="GO:0004523">
    <property type="term" value="F:RNA-DNA hybrid ribonuclease activity"/>
    <property type="evidence" value="ECO:0007669"/>
    <property type="project" value="UniProtKB-UniRule"/>
</dbReference>
<dbReference type="InterPro" id="IPR001352">
    <property type="entry name" value="RNase_HII/HIII"/>
</dbReference>
<dbReference type="GO" id="GO:0043137">
    <property type="term" value="P:DNA replication, removal of RNA primer"/>
    <property type="evidence" value="ECO:0007669"/>
    <property type="project" value="TreeGrafter"/>
</dbReference>
<evidence type="ECO:0000256" key="7">
    <source>
        <dbReference type="ARBA" id="ARBA00019179"/>
    </source>
</evidence>
<dbReference type="SUPFAM" id="SSF53098">
    <property type="entry name" value="Ribonuclease H-like"/>
    <property type="match status" value="1"/>
</dbReference>
<reference evidence="19 20" key="1">
    <citation type="submission" date="2019-07" db="EMBL/GenBank/DDBJ databases">
        <title>Novel species isolated from glacier.</title>
        <authorList>
            <person name="Liu Q."/>
            <person name="Xin Y.-H."/>
        </authorList>
    </citation>
    <scope>NUCLEOTIDE SEQUENCE [LARGE SCALE GENOMIC DNA]</scope>
    <source>
        <strain evidence="19 20">LB1R16</strain>
    </source>
</reference>
<dbReference type="Gene3D" id="3.30.420.10">
    <property type="entry name" value="Ribonuclease H-like superfamily/Ribonuclease H"/>
    <property type="match status" value="1"/>
</dbReference>
<comment type="cofactor">
    <cofactor evidence="2">
        <name>Mg(2+)</name>
        <dbReference type="ChEBI" id="CHEBI:18420"/>
    </cofactor>
</comment>
<dbReference type="InterPro" id="IPR012337">
    <property type="entry name" value="RNaseH-like_sf"/>
</dbReference>
<feature type="binding site" evidence="14 15">
    <location>
        <position position="20"/>
    </location>
    <ligand>
        <name>a divalent metal cation</name>
        <dbReference type="ChEBI" id="CHEBI:60240"/>
    </ligand>
</feature>
<dbReference type="PANTHER" id="PTHR10954:SF18">
    <property type="entry name" value="RIBONUCLEASE HII"/>
    <property type="match status" value="1"/>
</dbReference>
<dbReference type="GO" id="GO:0032299">
    <property type="term" value="C:ribonuclease H2 complex"/>
    <property type="evidence" value="ECO:0007669"/>
    <property type="project" value="TreeGrafter"/>
</dbReference>
<dbReference type="GO" id="GO:0006298">
    <property type="term" value="P:mismatch repair"/>
    <property type="evidence" value="ECO:0007669"/>
    <property type="project" value="TreeGrafter"/>
</dbReference>
<comment type="catalytic activity">
    <reaction evidence="1 14 15 16">
        <text>Endonucleolytic cleavage to 5'-phosphomonoester.</text>
        <dbReference type="EC" id="3.1.26.4"/>
    </reaction>
</comment>
<comment type="caution">
    <text evidence="19">The sequence shown here is derived from an EMBL/GenBank/DDBJ whole genome shotgun (WGS) entry which is preliminary data.</text>
</comment>
<dbReference type="InterPro" id="IPR024567">
    <property type="entry name" value="RNase_HII/HIII_dom"/>
</dbReference>
<dbReference type="RefSeq" id="WP_144236559.1">
    <property type="nucleotide sequence ID" value="NZ_VJWA01000001.1"/>
</dbReference>
<evidence type="ECO:0000256" key="11">
    <source>
        <dbReference type="ARBA" id="ARBA00022759"/>
    </source>
</evidence>
<dbReference type="PROSITE" id="PS51975">
    <property type="entry name" value="RNASE_H_2"/>
    <property type="match status" value="1"/>
</dbReference>
<feature type="binding site" evidence="14 15">
    <location>
        <position position="111"/>
    </location>
    <ligand>
        <name>a divalent metal cation</name>
        <dbReference type="ChEBI" id="CHEBI:60240"/>
    </ligand>
</feature>
<keyword evidence="12 14" id="KW-0378">Hydrolase</keyword>
<keyword evidence="9 14" id="KW-0540">Nuclease</keyword>